<gene>
    <name evidence="1" type="ORF">L1987_60411</name>
</gene>
<reference evidence="1 2" key="2">
    <citation type="journal article" date="2022" name="Mol. Ecol. Resour.">
        <title>The genomes of chicory, endive, great burdock and yacon provide insights into Asteraceae paleo-polyploidization history and plant inulin production.</title>
        <authorList>
            <person name="Fan W."/>
            <person name="Wang S."/>
            <person name="Wang H."/>
            <person name="Wang A."/>
            <person name="Jiang F."/>
            <person name="Liu H."/>
            <person name="Zhao H."/>
            <person name="Xu D."/>
            <person name="Zhang Y."/>
        </authorList>
    </citation>
    <scope>NUCLEOTIDE SEQUENCE [LARGE SCALE GENOMIC DNA]</scope>
    <source>
        <strain evidence="2">cv. Yunnan</strain>
        <tissue evidence="1">Leaves</tissue>
    </source>
</reference>
<comment type="caution">
    <text evidence="1">The sequence shown here is derived from an EMBL/GenBank/DDBJ whole genome shotgun (WGS) entry which is preliminary data.</text>
</comment>
<dbReference type="Proteomes" id="UP001056120">
    <property type="component" value="Linkage Group LG20"/>
</dbReference>
<proteinExistence type="predicted"/>
<name>A0ACB9D806_9ASTR</name>
<dbReference type="EMBL" id="CM042037">
    <property type="protein sequence ID" value="KAI3742717.1"/>
    <property type="molecule type" value="Genomic_DNA"/>
</dbReference>
<evidence type="ECO:0000313" key="1">
    <source>
        <dbReference type="EMBL" id="KAI3742717.1"/>
    </source>
</evidence>
<accession>A0ACB9D806</accession>
<evidence type="ECO:0000313" key="2">
    <source>
        <dbReference type="Proteomes" id="UP001056120"/>
    </source>
</evidence>
<protein>
    <submittedName>
        <fullName evidence="1">Uncharacterized protein</fullName>
    </submittedName>
</protein>
<sequence length="90" mass="9714">MELLLFIRARRSEEILNDCPPFFDPFSDCPTPMLSSDHHSPPEETENEASDAGNGSNVTTGCCFHQLYGEDFHKTVAGGGGLAGGDGVRR</sequence>
<keyword evidence="2" id="KW-1185">Reference proteome</keyword>
<organism evidence="1 2">
    <name type="scientific">Smallanthus sonchifolius</name>
    <dbReference type="NCBI Taxonomy" id="185202"/>
    <lineage>
        <taxon>Eukaryota</taxon>
        <taxon>Viridiplantae</taxon>
        <taxon>Streptophyta</taxon>
        <taxon>Embryophyta</taxon>
        <taxon>Tracheophyta</taxon>
        <taxon>Spermatophyta</taxon>
        <taxon>Magnoliopsida</taxon>
        <taxon>eudicotyledons</taxon>
        <taxon>Gunneridae</taxon>
        <taxon>Pentapetalae</taxon>
        <taxon>asterids</taxon>
        <taxon>campanulids</taxon>
        <taxon>Asterales</taxon>
        <taxon>Asteraceae</taxon>
        <taxon>Asteroideae</taxon>
        <taxon>Heliantheae alliance</taxon>
        <taxon>Millerieae</taxon>
        <taxon>Smallanthus</taxon>
    </lineage>
</organism>
<reference evidence="2" key="1">
    <citation type="journal article" date="2022" name="Mol. Ecol. Resour.">
        <title>The genomes of chicory, endive, great burdock and yacon provide insights into Asteraceae palaeo-polyploidization history and plant inulin production.</title>
        <authorList>
            <person name="Fan W."/>
            <person name="Wang S."/>
            <person name="Wang H."/>
            <person name="Wang A."/>
            <person name="Jiang F."/>
            <person name="Liu H."/>
            <person name="Zhao H."/>
            <person name="Xu D."/>
            <person name="Zhang Y."/>
        </authorList>
    </citation>
    <scope>NUCLEOTIDE SEQUENCE [LARGE SCALE GENOMIC DNA]</scope>
    <source>
        <strain evidence="2">cv. Yunnan</strain>
    </source>
</reference>